<proteinExistence type="inferred from homology"/>
<dbReference type="SUPFAM" id="SSF53335">
    <property type="entry name" value="S-adenosyl-L-methionine-dependent methyltransferases"/>
    <property type="match status" value="1"/>
</dbReference>
<accession>A0A1Q9CQA5</accession>
<evidence type="ECO:0000256" key="3">
    <source>
        <dbReference type="ARBA" id="ARBA00022691"/>
    </source>
</evidence>
<dbReference type="InterPro" id="IPR013216">
    <property type="entry name" value="Methyltransf_11"/>
</dbReference>
<dbReference type="Pfam" id="PF08498">
    <property type="entry name" value="Sterol_MT_C"/>
    <property type="match status" value="1"/>
</dbReference>
<sequence length="510" mass="56362">MVDEDLMQGIMKISVDERQALCHPLSLLGELAVDLQLYRRWDGPASLRATQGSLEEALDKALGGQNKRGRTLDSSLSEELLLPPDADGKEAIAGHLACRSFRLKLLGCKGRAPKAGVPPGRAMAPSLKRLATLCLVSVRVASAGKEDIGQCREKGSGQSCNARISEDGSDSYFGYLWSIMSNSKDAVNGYEGRFQDESLTERTTTDEYYDLATDFYLYGWGSSFHFATRFLGESLEDSIVRHEHFLAAKLGLKPGFKVADLGMGVGGPLRSIQKFSNADVTGVTINDYQVRRAKKFAKKECSSASASHIEYRQGDFTKLVPDVFAPESLDAVYYIESSCHIANRTEVFLESAKALKKGGKLFSYEWVMTDRFNPSDPEHVAIKKGIEIGDGIEELVGIRGPLEGLNRSGFRILEHGDLVDLAEEWYGDHNVPWYFEMAQFYSFASFRSFALSEFGQRALGTLLWLAAQVGLVPEDASKTEQMLRQASINLVKGGELKIFTPMYYVVAEKV</sequence>
<evidence type="ECO:0000313" key="9">
    <source>
        <dbReference type="Proteomes" id="UP000186817"/>
    </source>
</evidence>
<comment type="similarity">
    <text evidence="4 5 6">Belongs to the class I-like SAM-binding methyltransferase superfamily. Erg6/SMT family.</text>
</comment>
<dbReference type="Pfam" id="PF08241">
    <property type="entry name" value="Methyltransf_11"/>
    <property type="match status" value="1"/>
</dbReference>
<organism evidence="8 9">
    <name type="scientific">Symbiodinium microadriaticum</name>
    <name type="common">Dinoflagellate</name>
    <name type="synonym">Zooxanthella microadriatica</name>
    <dbReference type="NCBI Taxonomy" id="2951"/>
    <lineage>
        <taxon>Eukaryota</taxon>
        <taxon>Sar</taxon>
        <taxon>Alveolata</taxon>
        <taxon>Dinophyceae</taxon>
        <taxon>Suessiales</taxon>
        <taxon>Symbiodiniaceae</taxon>
        <taxon>Symbiodinium</taxon>
    </lineage>
</organism>
<dbReference type="EMBL" id="LSRX01000997">
    <property type="protein sequence ID" value="OLP85101.1"/>
    <property type="molecule type" value="Genomic_DNA"/>
</dbReference>
<keyword evidence="9" id="KW-1185">Reference proteome</keyword>
<dbReference type="GO" id="GO:0005783">
    <property type="term" value="C:endoplasmic reticulum"/>
    <property type="evidence" value="ECO:0007669"/>
    <property type="project" value="TreeGrafter"/>
</dbReference>
<name>A0A1Q9CQA5_SYMMI</name>
<evidence type="ECO:0000313" key="8">
    <source>
        <dbReference type="EMBL" id="OLP85101.1"/>
    </source>
</evidence>
<dbReference type="PROSITE" id="PS51685">
    <property type="entry name" value="SAM_MT_ERG6_SMT"/>
    <property type="match status" value="1"/>
</dbReference>
<protein>
    <recommendedName>
        <fullName evidence="6">Methyltransferase</fullName>
        <ecNumber evidence="6">2.1.1.-</ecNumber>
    </recommendedName>
</protein>
<comment type="caution">
    <text evidence="8">The sequence shown here is derived from an EMBL/GenBank/DDBJ whole genome shotgun (WGS) entry which is preliminary data.</text>
</comment>
<evidence type="ECO:0000256" key="2">
    <source>
        <dbReference type="ARBA" id="ARBA00022679"/>
    </source>
</evidence>
<dbReference type="EC" id="2.1.1.-" evidence="6"/>
<keyword evidence="1 5" id="KW-0489">Methyltransferase</keyword>
<dbReference type="InterPro" id="IPR050447">
    <property type="entry name" value="Erg6_SMT_methyltransf"/>
</dbReference>
<dbReference type="GO" id="GO:0032259">
    <property type="term" value="P:methylation"/>
    <property type="evidence" value="ECO:0007669"/>
    <property type="project" value="UniProtKB-KW"/>
</dbReference>
<evidence type="ECO:0000259" key="7">
    <source>
        <dbReference type="PROSITE" id="PS51685"/>
    </source>
</evidence>
<dbReference type="OrthoDB" id="540004at2759"/>
<dbReference type="InterPro" id="IPR013705">
    <property type="entry name" value="Sterol_MeTrfase_C"/>
</dbReference>
<evidence type="ECO:0000256" key="6">
    <source>
        <dbReference type="RuleBase" id="RU362025"/>
    </source>
</evidence>
<keyword evidence="3 5" id="KW-0949">S-adenosyl-L-methionine</keyword>
<dbReference type="CDD" id="cd02440">
    <property type="entry name" value="AdoMet_MTases"/>
    <property type="match status" value="1"/>
</dbReference>
<dbReference type="AlphaFoldDB" id="A0A1Q9CQA5"/>
<evidence type="ECO:0000256" key="5">
    <source>
        <dbReference type="PROSITE-ProRule" id="PRU01022"/>
    </source>
</evidence>
<keyword evidence="2 5" id="KW-0808">Transferase</keyword>
<gene>
    <name evidence="8" type="primary">SMT1</name>
    <name evidence="8" type="ORF">AK812_SmicGene33985</name>
</gene>
<dbReference type="PANTHER" id="PTHR44068:SF1">
    <property type="entry name" value="HYPOTHETICAL LOC100005854"/>
    <property type="match status" value="1"/>
</dbReference>
<reference evidence="8 9" key="1">
    <citation type="submission" date="2016-02" db="EMBL/GenBank/DDBJ databases">
        <title>Genome analysis of coral dinoflagellate symbionts highlights evolutionary adaptations to a symbiotic lifestyle.</title>
        <authorList>
            <person name="Aranda M."/>
            <person name="Li Y."/>
            <person name="Liew Y.J."/>
            <person name="Baumgarten S."/>
            <person name="Simakov O."/>
            <person name="Wilson M."/>
            <person name="Piel J."/>
            <person name="Ashoor H."/>
            <person name="Bougouffa S."/>
            <person name="Bajic V.B."/>
            <person name="Ryu T."/>
            <person name="Ravasi T."/>
            <person name="Bayer T."/>
            <person name="Micklem G."/>
            <person name="Kim H."/>
            <person name="Bhak J."/>
            <person name="Lajeunesse T.C."/>
            <person name="Voolstra C.R."/>
        </authorList>
    </citation>
    <scope>NUCLEOTIDE SEQUENCE [LARGE SCALE GENOMIC DNA]</scope>
    <source>
        <strain evidence="8 9">CCMP2467</strain>
    </source>
</reference>
<dbReference type="Proteomes" id="UP000186817">
    <property type="component" value="Unassembled WGS sequence"/>
</dbReference>
<dbReference type="PANTHER" id="PTHR44068">
    <property type="entry name" value="ZGC:194242"/>
    <property type="match status" value="1"/>
</dbReference>
<dbReference type="InterPro" id="IPR029063">
    <property type="entry name" value="SAM-dependent_MTases_sf"/>
</dbReference>
<feature type="domain" description="SAM-dependent methyltransferase Erg6/SMT-type" evidence="7">
    <location>
        <begin position="208"/>
        <end position="510"/>
    </location>
</feature>
<evidence type="ECO:0000256" key="4">
    <source>
        <dbReference type="ARBA" id="ARBA00038188"/>
    </source>
</evidence>
<evidence type="ECO:0000256" key="1">
    <source>
        <dbReference type="ARBA" id="ARBA00022603"/>
    </source>
</evidence>
<dbReference type="Gene3D" id="3.40.50.150">
    <property type="entry name" value="Vaccinia Virus protein VP39"/>
    <property type="match status" value="1"/>
</dbReference>
<dbReference type="InterPro" id="IPR030384">
    <property type="entry name" value="MeTrfase_SMT"/>
</dbReference>
<dbReference type="GO" id="GO:0003838">
    <property type="term" value="F:sterol 24-C-methyltransferase activity"/>
    <property type="evidence" value="ECO:0007669"/>
    <property type="project" value="TreeGrafter"/>
</dbReference>
<dbReference type="GO" id="GO:0016126">
    <property type="term" value="P:sterol biosynthetic process"/>
    <property type="evidence" value="ECO:0007669"/>
    <property type="project" value="TreeGrafter"/>
</dbReference>